<feature type="transmembrane region" description="Helical" evidence="10">
    <location>
        <begin position="95"/>
        <end position="122"/>
    </location>
</feature>
<dbReference type="InterPro" id="IPR036291">
    <property type="entry name" value="NAD(P)-bd_dom_sf"/>
</dbReference>
<feature type="transmembrane region" description="Helical" evidence="10">
    <location>
        <begin position="278"/>
        <end position="298"/>
    </location>
</feature>
<name>A0A813Q340_9BILA</name>
<evidence type="ECO:0000256" key="9">
    <source>
        <dbReference type="ARBA" id="ARBA00023136"/>
    </source>
</evidence>
<evidence type="ECO:0000313" key="15">
    <source>
        <dbReference type="EMBL" id="CAF3672732.1"/>
    </source>
</evidence>
<comment type="subcellular location">
    <subcellularLocation>
        <location evidence="1">Endomembrane system</location>
        <topology evidence="1">Multi-pass membrane protein</topology>
    </subcellularLocation>
</comment>
<evidence type="ECO:0000256" key="4">
    <source>
        <dbReference type="ARBA" id="ARBA00022538"/>
    </source>
</evidence>
<keyword evidence="6" id="KW-0630">Potassium</keyword>
<organism evidence="12 16">
    <name type="scientific">Didymodactylos carnosus</name>
    <dbReference type="NCBI Taxonomy" id="1234261"/>
    <lineage>
        <taxon>Eukaryota</taxon>
        <taxon>Metazoa</taxon>
        <taxon>Spiralia</taxon>
        <taxon>Gnathifera</taxon>
        <taxon>Rotifera</taxon>
        <taxon>Eurotatoria</taxon>
        <taxon>Bdelloidea</taxon>
        <taxon>Philodinida</taxon>
        <taxon>Philodinidae</taxon>
        <taxon>Didymodactylos</taxon>
    </lineage>
</organism>
<keyword evidence="3" id="KW-0050">Antiport</keyword>
<feature type="transmembrane region" description="Helical" evidence="10">
    <location>
        <begin position="143"/>
        <end position="174"/>
    </location>
</feature>
<evidence type="ECO:0000313" key="13">
    <source>
        <dbReference type="EMBL" id="CAF0890316.1"/>
    </source>
</evidence>
<feature type="domain" description="RCK N-terminal" evidence="11">
    <location>
        <begin position="326"/>
        <end position="443"/>
    </location>
</feature>
<evidence type="ECO:0000256" key="6">
    <source>
        <dbReference type="ARBA" id="ARBA00022958"/>
    </source>
</evidence>
<keyword evidence="4" id="KW-0633">Potassium transport</keyword>
<feature type="transmembrane region" description="Helical" evidence="10">
    <location>
        <begin position="5"/>
        <end position="27"/>
    </location>
</feature>
<dbReference type="Pfam" id="PF02254">
    <property type="entry name" value="TrkA_N"/>
    <property type="match status" value="1"/>
</dbReference>
<dbReference type="Proteomes" id="UP000681722">
    <property type="component" value="Unassembled WGS sequence"/>
</dbReference>
<dbReference type="EMBL" id="CAJNOQ010000129">
    <property type="protein sequence ID" value="CAF0761287.1"/>
    <property type="molecule type" value="Genomic_DNA"/>
</dbReference>
<dbReference type="EMBL" id="CAJNOK010003167">
    <property type="protein sequence ID" value="CAF0890316.1"/>
    <property type="molecule type" value="Genomic_DNA"/>
</dbReference>
<dbReference type="Pfam" id="PF00999">
    <property type="entry name" value="Na_H_Exchanger"/>
    <property type="match status" value="1"/>
</dbReference>
<dbReference type="GO" id="GO:1902600">
    <property type="term" value="P:proton transmembrane transport"/>
    <property type="evidence" value="ECO:0007669"/>
    <property type="project" value="InterPro"/>
</dbReference>
<feature type="transmembrane region" description="Helical" evidence="10">
    <location>
        <begin position="33"/>
        <end position="53"/>
    </location>
</feature>
<evidence type="ECO:0000256" key="3">
    <source>
        <dbReference type="ARBA" id="ARBA00022449"/>
    </source>
</evidence>
<dbReference type="SUPFAM" id="SSF51735">
    <property type="entry name" value="NAD(P)-binding Rossmann-fold domains"/>
    <property type="match status" value="1"/>
</dbReference>
<dbReference type="GO" id="GO:0006813">
    <property type="term" value="P:potassium ion transport"/>
    <property type="evidence" value="ECO:0007669"/>
    <property type="project" value="UniProtKB-KW"/>
</dbReference>
<feature type="transmembrane region" description="Helical" evidence="10">
    <location>
        <begin position="65"/>
        <end position="89"/>
    </location>
</feature>
<evidence type="ECO:0000256" key="1">
    <source>
        <dbReference type="ARBA" id="ARBA00004127"/>
    </source>
</evidence>
<dbReference type="InterPro" id="IPR038770">
    <property type="entry name" value="Na+/solute_symporter_sf"/>
</dbReference>
<evidence type="ECO:0000256" key="8">
    <source>
        <dbReference type="ARBA" id="ARBA00023065"/>
    </source>
</evidence>
<dbReference type="Proteomes" id="UP000682733">
    <property type="component" value="Unassembled WGS sequence"/>
</dbReference>
<dbReference type="PROSITE" id="PS51201">
    <property type="entry name" value="RCK_N"/>
    <property type="match status" value="1"/>
</dbReference>
<evidence type="ECO:0000313" key="14">
    <source>
        <dbReference type="EMBL" id="CAF3542188.1"/>
    </source>
</evidence>
<keyword evidence="8" id="KW-0406">Ion transport</keyword>
<keyword evidence="16" id="KW-1185">Reference proteome</keyword>
<dbReference type="GO" id="GO:0016020">
    <property type="term" value="C:membrane"/>
    <property type="evidence" value="ECO:0007669"/>
    <property type="project" value="InterPro"/>
</dbReference>
<dbReference type="PANTHER" id="PTHR46157">
    <property type="entry name" value="K(+) EFFLUX ANTIPORTER 3, CHLOROPLASTIC"/>
    <property type="match status" value="1"/>
</dbReference>
<sequence>MRRYVFGLGSLQVLTTAIIVAAAVVLINGNSNASIIIGGGLALSSTALVMQVIEESRSQSTQHGRIALSVLLLQDLAVVPLLVIVPLLAGNSKASLLSALGIALVKAIIALLTIFIAGRLLLRPLFALISSDNGDINELPISMTLLIVLSAAWATEYFGLSLALGAFVAGVLVAETEFRTQAEESIYPFKSLLLGLFFMTVGMKIDAYEIYAQISTILTCSLALIIVKTLIITALCILFGFNKGVALHAGLLLSQGGEFAFILFGLGKETGILEENIANILLLTVTCTMALTPLLAMLGKKLSERLDKGLGKTSLQIIELGARDLTNHIIIAGFGSVGKMIALVLEAEGINYIALDVNDDIVKEETANGFPVFKGDVSQIDTLKAVGAERILALALTMNNHITIKKSLKTITSYFPDLEVIVRLKNLQNAREFYDAGATTIIPENYETGLQLGGTILKFIGISEYEINRIKGQFRSGNYVIAKRDDALSALEENESETY</sequence>
<feature type="transmembrane region" description="Helical" evidence="10">
    <location>
        <begin position="247"/>
        <end position="266"/>
    </location>
</feature>
<evidence type="ECO:0000256" key="10">
    <source>
        <dbReference type="SAM" id="Phobius"/>
    </source>
</evidence>
<feature type="transmembrane region" description="Helical" evidence="10">
    <location>
        <begin position="186"/>
        <end position="205"/>
    </location>
</feature>
<evidence type="ECO:0000256" key="2">
    <source>
        <dbReference type="ARBA" id="ARBA00022448"/>
    </source>
</evidence>
<keyword evidence="7 10" id="KW-1133">Transmembrane helix</keyword>
<dbReference type="EMBL" id="CAJOBA010003169">
    <property type="protein sequence ID" value="CAF3672732.1"/>
    <property type="molecule type" value="Genomic_DNA"/>
</dbReference>
<comment type="caution">
    <text evidence="12">The sequence shown here is derived from an EMBL/GenBank/DDBJ whole genome shotgun (WGS) entry which is preliminary data.</text>
</comment>
<protein>
    <recommendedName>
        <fullName evidence="11">RCK N-terminal domain-containing protein</fullName>
    </recommendedName>
</protein>
<dbReference type="Proteomes" id="UP000677228">
    <property type="component" value="Unassembled WGS sequence"/>
</dbReference>
<proteinExistence type="predicted"/>
<dbReference type="InterPro" id="IPR006153">
    <property type="entry name" value="Cation/H_exchanger_TM"/>
</dbReference>
<keyword evidence="5 10" id="KW-0812">Transmembrane</keyword>
<reference evidence="12" key="1">
    <citation type="submission" date="2021-02" db="EMBL/GenBank/DDBJ databases">
        <authorList>
            <person name="Nowell W R."/>
        </authorList>
    </citation>
    <scope>NUCLEOTIDE SEQUENCE</scope>
</reference>
<evidence type="ECO:0000256" key="5">
    <source>
        <dbReference type="ARBA" id="ARBA00022692"/>
    </source>
</evidence>
<dbReference type="GO" id="GO:0015297">
    <property type="term" value="F:antiporter activity"/>
    <property type="evidence" value="ECO:0007669"/>
    <property type="project" value="UniProtKB-KW"/>
</dbReference>
<gene>
    <name evidence="12" type="ORF">GPM918_LOCUS1399</name>
    <name evidence="13" type="ORF">OVA965_LOCUS9091</name>
    <name evidence="14" type="ORF">SRO942_LOCUS1399</name>
    <name evidence="15" type="ORF">TMI583_LOCUS9089</name>
</gene>
<dbReference type="Gene3D" id="3.40.50.720">
    <property type="entry name" value="NAD(P)-binding Rossmann-like Domain"/>
    <property type="match status" value="1"/>
</dbReference>
<dbReference type="InterPro" id="IPR003148">
    <property type="entry name" value="RCK_N"/>
</dbReference>
<dbReference type="Proteomes" id="UP000663829">
    <property type="component" value="Unassembled WGS sequence"/>
</dbReference>
<accession>A0A813Q340</accession>
<evidence type="ECO:0000313" key="12">
    <source>
        <dbReference type="EMBL" id="CAF0761287.1"/>
    </source>
</evidence>
<dbReference type="AlphaFoldDB" id="A0A813Q340"/>
<keyword evidence="9 10" id="KW-0472">Membrane</keyword>
<evidence type="ECO:0000259" key="11">
    <source>
        <dbReference type="PROSITE" id="PS51201"/>
    </source>
</evidence>
<dbReference type="EMBL" id="CAJOBC010000129">
    <property type="protein sequence ID" value="CAF3542188.1"/>
    <property type="molecule type" value="Genomic_DNA"/>
</dbReference>
<feature type="transmembrane region" description="Helical" evidence="10">
    <location>
        <begin position="217"/>
        <end position="241"/>
    </location>
</feature>
<dbReference type="OrthoDB" id="8119717at2759"/>
<evidence type="ECO:0000256" key="7">
    <source>
        <dbReference type="ARBA" id="ARBA00022989"/>
    </source>
</evidence>
<evidence type="ECO:0000313" key="16">
    <source>
        <dbReference type="Proteomes" id="UP000663829"/>
    </source>
</evidence>
<dbReference type="Gene3D" id="1.20.1530.20">
    <property type="match status" value="1"/>
</dbReference>
<dbReference type="GO" id="GO:0012505">
    <property type="term" value="C:endomembrane system"/>
    <property type="evidence" value="ECO:0007669"/>
    <property type="project" value="UniProtKB-SubCell"/>
</dbReference>
<dbReference type="FunFam" id="3.40.50.720:FF:000036">
    <property type="entry name" value="Glutathione-regulated potassium-efflux system protein KefB"/>
    <property type="match status" value="1"/>
</dbReference>
<dbReference type="PANTHER" id="PTHR46157:SF4">
    <property type="entry name" value="K(+) EFFLUX ANTIPORTER 3, CHLOROPLASTIC"/>
    <property type="match status" value="1"/>
</dbReference>
<keyword evidence="2" id="KW-0813">Transport</keyword>